<feature type="region of interest" description="Disordered" evidence="1">
    <location>
        <begin position="435"/>
        <end position="470"/>
    </location>
</feature>
<protein>
    <submittedName>
        <fullName evidence="3">Histone deacetylase 5</fullName>
    </submittedName>
</protein>
<dbReference type="CDD" id="cd09992">
    <property type="entry name" value="HDAC_classII"/>
    <property type="match status" value="1"/>
</dbReference>
<dbReference type="InterPro" id="IPR037138">
    <property type="entry name" value="His_deacetylse_dom_sf"/>
</dbReference>
<feature type="compositionally biased region" description="Basic and acidic residues" evidence="1">
    <location>
        <begin position="393"/>
        <end position="403"/>
    </location>
</feature>
<dbReference type="InterPro" id="IPR023801">
    <property type="entry name" value="His_deacetylse_dom"/>
</dbReference>
<feature type="region of interest" description="Disordered" evidence="1">
    <location>
        <begin position="106"/>
        <end position="125"/>
    </location>
</feature>
<dbReference type="InterPro" id="IPR023696">
    <property type="entry name" value="Ureohydrolase_dom_sf"/>
</dbReference>
<dbReference type="SUPFAM" id="SSF52768">
    <property type="entry name" value="Arginase/deacetylase"/>
    <property type="match status" value="1"/>
</dbReference>
<keyword evidence="4" id="KW-1185">Reference proteome</keyword>
<organism evidence="3 4">
    <name type="scientific">Durusdinium trenchii</name>
    <dbReference type="NCBI Taxonomy" id="1381693"/>
    <lineage>
        <taxon>Eukaryota</taxon>
        <taxon>Sar</taxon>
        <taxon>Alveolata</taxon>
        <taxon>Dinophyceae</taxon>
        <taxon>Suessiales</taxon>
        <taxon>Symbiodiniaceae</taxon>
        <taxon>Durusdinium</taxon>
    </lineage>
</organism>
<dbReference type="PANTHER" id="PTHR10625">
    <property type="entry name" value="HISTONE DEACETYLASE HDAC1-RELATED"/>
    <property type="match status" value="1"/>
</dbReference>
<sequence>MAQKRRQSDVITPDRKRRAQRLQTAAEKRRRQLNQPIAAALSCASWFPRHEAFTESDHPDHPKRLNACLCGITGRGLWLGTLTVADRLATDEELYLAHQRAHVSGLKRAEKAAQPEEEEEDTERNLGSVIWLPRAGHLAKIASADFPRVRGTKSDTFVTATSLEAARASVGGLLELVDECLLRTKVPGFALCRPPGHHAGISSSTGFCLVNNVAIAARYAQRTYPDLINRVMIFDWDVHHGQGTQEIFWKDPNVLVVSAHLFAKGFYPNSGTAEEVGEDEGRGYNINIALPVGYTDECLMRVFDDVLLPAARRFRPDLILVSAGFDAMVDDPLGEAQCTAAGFGQLTRRLWNLAAELAKGRLIFALEGGYHVGCLAQGTAAVLKSLLERTDEKEGPKLAKAPEDSIQAIGPQGPLPESIQAIWATRRAHQDLSMQLGNGAVMPFRKRSREQSEQSEQSEQTPKLLEADGV</sequence>
<evidence type="ECO:0000313" key="3">
    <source>
        <dbReference type="EMBL" id="CAK9064207.1"/>
    </source>
</evidence>
<dbReference type="EMBL" id="CAXAMM010029191">
    <property type="protein sequence ID" value="CAK9064207.1"/>
    <property type="molecule type" value="Genomic_DNA"/>
</dbReference>
<evidence type="ECO:0000259" key="2">
    <source>
        <dbReference type="Pfam" id="PF00850"/>
    </source>
</evidence>
<evidence type="ECO:0000256" key="1">
    <source>
        <dbReference type="SAM" id="MobiDB-lite"/>
    </source>
</evidence>
<proteinExistence type="predicted"/>
<dbReference type="Proteomes" id="UP001642464">
    <property type="component" value="Unassembled WGS sequence"/>
</dbReference>
<gene>
    <name evidence="3" type="ORF">SCF082_LOCUS33103</name>
</gene>
<evidence type="ECO:0000313" key="4">
    <source>
        <dbReference type="Proteomes" id="UP001642464"/>
    </source>
</evidence>
<dbReference type="InterPro" id="IPR000286">
    <property type="entry name" value="HDACs"/>
</dbReference>
<feature type="domain" description="Histone deacetylase" evidence="2">
    <location>
        <begin position="58"/>
        <end position="385"/>
    </location>
</feature>
<feature type="region of interest" description="Disordered" evidence="1">
    <location>
        <begin position="393"/>
        <end position="412"/>
    </location>
</feature>
<dbReference type="Pfam" id="PF00850">
    <property type="entry name" value="Hist_deacetyl"/>
    <property type="match status" value="1"/>
</dbReference>
<name>A0ABP0NM39_9DINO</name>
<dbReference type="PRINTS" id="PR01270">
    <property type="entry name" value="HDASUPER"/>
</dbReference>
<reference evidence="3 4" key="1">
    <citation type="submission" date="2024-02" db="EMBL/GenBank/DDBJ databases">
        <authorList>
            <person name="Chen Y."/>
            <person name="Shah S."/>
            <person name="Dougan E. K."/>
            <person name="Thang M."/>
            <person name="Chan C."/>
        </authorList>
    </citation>
    <scope>NUCLEOTIDE SEQUENCE [LARGE SCALE GENOMIC DNA]</scope>
</reference>
<comment type="caution">
    <text evidence="3">The sequence shown here is derived from an EMBL/GenBank/DDBJ whole genome shotgun (WGS) entry which is preliminary data.</text>
</comment>
<accession>A0ABP0NM39</accession>
<dbReference type="Gene3D" id="3.40.800.20">
    <property type="entry name" value="Histone deacetylase domain"/>
    <property type="match status" value="1"/>
</dbReference>
<dbReference type="PANTHER" id="PTHR10625:SF11">
    <property type="entry name" value="HISTONE DEACETYLASE 14, CHLOROPLASTIC"/>
    <property type="match status" value="1"/>
</dbReference>